<feature type="chain" id="PRO_5040759412" description="UDP-N-acetylmuramyl pentapeptide phosphotransferase/UDP-N-acetylglucosamine-1-phosphate transferase" evidence="1">
    <location>
        <begin position="19"/>
        <end position="289"/>
    </location>
</feature>
<dbReference type="Proteomes" id="UP001138997">
    <property type="component" value="Unassembled WGS sequence"/>
</dbReference>
<organism evidence="2 3">
    <name type="scientific">Kineosporia babensis</name>
    <dbReference type="NCBI Taxonomy" id="499548"/>
    <lineage>
        <taxon>Bacteria</taxon>
        <taxon>Bacillati</taxon>
        <taxon>Actinomycetota</taxon>
        <taxon>Actinomycetes</taxon>
        <taxon>Kineosporiales</taxon>
        <taxon>Kineosporiaceae</taxon>
        <taxon>Kineosporia</taxon>
    </lineage>
</organism>
<name>A0A9X1T092_9ACTN</name>
<protein>
    <recommendedName>
        <fullName evidence="4">UDP-N-acetylmuramyl pentapeptide phosphotransferase/UDP-N-acetylglucosamine-1-phosphate transferase</fullName>
    </recommendedName>
</protein>
<dbReference type="RefSeq" id="WP_231442650.1">
    <property type="nucleotide sequence ID" value="NZ_JAJOMB010000007.1"/>
</dbReference>
<sequence>MIRRLIGTASLAACAAFAARDAWKLLKKYPPGGAELWERQNHRGETLTLLEGPAYTLGSAAAVLIAPGVPARTKAAAVVATLGSGVFGAVDDLRETGKSKGLRGHLGELARGHVTTGGLKVLGIGATGLVAALLVPSRRELGDAGAVVRGLSRTTDTLISGAVVAGSANLMNLFDLRPGRAIKVMLLFAPAVAAPEKAGNLVAVVCGAGAGLLPYDLAEKAMLGDTGANAAGALLGTAAVSGLDRKGQLAVLAVVGGLTLASEKISFTKVIANTPVLRELDQLGRRPAQ</sequence>
<dbReference type="AlphaFoldDB" id="A0A9X1T092"/>
<feature type="signal peptide" evidence="1">
    <location>
        <begin position="1"/>
        <end position="18"/>
    </location>
</feature>
<keyword evidence="1" id="KW-0732">Signal</keyword>
<gene>
    <name evidence="2" type="ORF">LR394_16185</name>
</gene>
<keyword evidence="3" id="KW-1185">Reference proteome</keyword>
<proteinExistence type="predicted"/>
<reference evidence="2" key="1">
    <citation type="submission" date="2021-11" db="EMBL/GenBank/DDBJ databases">
        <title>Streptomyces corallinus and Kineosporia corallina sp. nov., two new coral-derived marine actinobacteria.</title>
        <authorList>
            <person name="Buangrab K."/>
            <person name="Sutthacheep M."/>
            <person name="Yeemin T."/>
            <person name="Harunari E."/>
            <person name="Igarashi Y."/>
            <person name="Sripreechasak P."/>
            <person name="Kanchanasin P."/>
            <person name="Tanasupawat S."/>
            <person name="Phongsopitanun W."/>
        </authorList>
    </citation>
    <scope>NUCLEOTIDE SEQUENCE</scope>
    <source>
        <strain evidence="2">JCM 31032</strain>
    </source>
</reference>
<evidence type="ECO:0000256" key="1">
    <source>
        <dbReference type="SAM" id="SignalP"/>
    </source>
</evidence>
<comment type="caution">
    <text evidence="2">The sequence shown here is derived from an EMBL/GenBank/DDBJ whole genome shotgun (WGS) entry which is preliminary data.</text>
</comment>
<evidence type="ECO:0000313" key="2">
    <source>
        <dbReference type="EMBL" id="MCD5312448.1"/>
    </source>
</evidence>
<accession>A0A9X1T092</accession>
<dbReference type="EMBL" id="JAJOMB010000007">
    <property type="protein sequence ID" value="MCD5312448.1"/>
    <property type="molecule type" value="Genomic_DNA"/>
</dbReference>
<evidence type="ECO:0008006" key="4">
    <source>
        <dbReference type="Google" id="ProtNLM"/>
    </source>
</evidence>
<evidence type="ECO:0000313" key="3">
    <source>
        <dbReference type="Proteomes" id="UP001138997"/>
    </source>
</evidence>